<evidence type="ECO:0000256" key="1">
    <source>
        <dbReference type="SAM" id="Phobius"/>
    </source>
</evidence>
<comment type="caution">
    <text evidence="2">The sequence shown here is derived from an EMBL/GenBank/DDBJ whole genome shotgun (WGS) entry which is preliminary data.</text>
</comment>
<dbReference type="EMBL" id="BJYY01000001">
    <property type="protein sequence ID" value="GEO32859.1"/>
    <property type="molecule type" value="Genomic_DNA"/>
</dbReference>
<protein>
    <submittedName>
        <fullName evidence="2">Uncharacterized protein</fullName>
    </submittedName>
</protein>
<keyword evidence="1" id="KW-0472">Membrane</keyword>
<dbReference type="RefSeq" id="WP_146899583.1">
    <property type="nucleotide sequence ID" value="NZ_BAAARM010000001.1"/>
</dbReference>
<feature type="transmembrane region" description="Helical" evidence="1">
    <location>
        <begin position="53"/>
        <end position="75"/>
    </location>
</feature>
<evidence type="ECO:0000313" key="3">
    <source>
        <dbReference type="Proteomes" id="UP000321181"/>
    </source>
</evidence>
<keyword evidence="1" id="KW-0812">Transmembrane</keyword>
<organism evidence="2 3">
    <name type="scientific">Cellulomonas aerilata</name>
    <dbReference type="NCBI Taxonomy" id="515326"/>
    <lineage>
        <taxon>Bacteria</taxon>
        <taxon>Bacillati</taxon>
        <taxon>Actinomycetota</taxon>
        <taxon>Actinomycetes</taxon>
        <taxon>Micrococcales</taxon>
        <taxon>Cellulomonadaceae</taxon>
        <taxon>Cellulomonas</taxon>
    </lineage>
</organism>
<feature type="transmembrane region" description="Helical" evidence="1">
    <location>
        <begin position="224"/>
        <end position="247"/>
    </location>
</feature>
<keyword evidence="1" id="KW-1133">Transmembrane helix</keyword>
<dbReference type="Proteomes" id="UP000321181">
    <property type="component" value="Unassembled WGS sequence"/>
</dbReference>
<proteinExistence type="predicted"/>
<name>A0A512D8R3_9CELL</name>
<accession>A0A512D8R3</accession>
<reference evidence="2 3" key="1">
    <citation type="submission" date="2019-07" db="EMBL/GenBank/DDBJ databases">
        <title>Whole genome shotgun sequence of Cellulomonas aerilata NBRC 106308.</title>
        <authorList>
            <person name="Hosoyama A."/>
            <person name="Uohara A."/>
            <person name="Ohji S."/>
            <person name="Ichikawa N."/>
        </authorList>
    </citation>
    <scope>NUCLEOTIDE SEQUENCE [LARGE SCALE GENOMIC DNA]</scope>
    <source>
        <strain evidence="2 3">NBRC 106308</strain>
    </source>
</reference>
<gene>
    <name evidence="2" type="ORF">CAE01nite_05840</name>
</gene>
<feature type="transmembrane region" description="Helical" evidence="1">
    <location>
        <begin position="172"/>
        <end position="192"/>
    </location>
</feature>
<keyword evidence="3" id="KW-1185">Reference proteome</keyword>
<dbReference type="OrthoDB" id="5197533at2"/>
<feature type="transmembrane region" description="Helical" evidence="1">
    <location>
        <begin position="132"/>
        <end position="152"/>
    </location>
</feature>
<evidence type="ECO:0000313" key="2">
    <source>
        <dbReference type="EMBL" id="GEO32859.1"/>
    </source>
</evidence>
<feature type="transmembrane region" description="Helical" evidence="1">
    <location>
        <begin position="267"/>
        <end position="289"/>
    </location>
</feature>
<sequence length="309" mass="30596">MATSLGLVLLALLVAATVAIGLLTVLLAAARGPAPLPSQAARAAVRHGGTVHAIALASLLAAVVLVPPAIARLVAGPAQGVALGLAPATAGLAFAAVQAAGEVTWPRPSGTLRRAPLTRRTVRDVAPRRLRAAAWGWAALALVTLVACGWASQDGRAISRTFADGAASSGPFPGWYFGVPLVAAVLVVLLAAEGVLRLVARRPSVADADPAWDMALRRLSAHRVLRGTQLVLAWTAAGVLLVAGAALRSVGHAVVPGVASESALHTGLGSGALTLGLAVALTGTVLALVPATPVAAPTGLATAGLDAPA</sequence>
<dbReference type="AlphaFoldDB" id="A0A512D8R3"/>